<gene>
    <name evidence="3 4" type="primary">LOC106971216</name>
</gene>
<keyword evidence="2" id="KW-1185">Reference proteome</keyword>
<feature type="region of interest" description="Disordered" evidence="1">
    <location>
        <begin position="229"/>
        <end position="251"/>
    </location>
</feature>
<organism evidence="2 3">
    <name type="scientific">Acinonyx jubatus</name>
    <name type="common">Cheetah</name>
    <dbReference type="NCBI Taxonomy" id="32536"/>
    <lineage>
        <taxon>Eukaryota</taxon>
        <taxon>Metazoa</taxon>
        <taxon>Chordata</taxon>
        <taxon>Craniata</taxon>
        <taxon>Vertebrata</taxon>
        <taxon>Euteleostomi</taxon>
        <taxon>Mammalia</taxon>
        <taxon>Eutheria</taxon>
        <taxon>Laurasiatheria</taxon>
        <taxon>Carnivora</taxon>
        <taxon>Feliformia</taxon>
        <taxon>Felidae</taxon>
        <taxon>Felinae</taxon>
        <taxon>Acinonyx</taxon>
    </lineage>
</organism>
<sequence>MDMTCFSSVYELPVFYHSDGSLPSQDHLLLASSGDSLSTEKLLPLLKEAHTGTRCIPLRPQKGKGLRRHDKRRPPCSASWNPPGKPSLCPKPAAVLPVFAGRRATSQPFSPPRLHCSFSDQRTRLPSSTRPSPWAPGSSPVGISPSHQFLRAPGWGLEPACGGAEDKASIQIADGNREALCPPHGPHLFPSGVWRSSWALELGLPGLILLRKGSSERCPTLEFFKGVGEKHRGAVSPPPGTSRQRPTPGSRPLLVVHLAGKGQDGRTLNWDSGTRSPE</sequence>
<dbReference type="GeneID" id="106971216"/>
<feature type="region of interest" description="Disordered" evidence="1">
    <location>
        <begin position="58"/>
        <end position="84"/>
    </location>
</feature>
<protein>
    <submittedName>
        <fullName evidence="3 4">Uncharacterized protein LOC106971216 isoform X2</fullName>
    </submittedName>
</protein>
<dbReference type="KEGG" id="aju:106971216"/>
<evidence type="ECO:0000313" key="2">
    <source>
        <dbReference type="Proteomes" id="UP001652583"/>
    </source>
</evidence>
<evidence type="ECO:0000313" key="3">
    <source>
        <dbReference type="RefSeq" id="XP_026901383.1"/>
    </source>
</evidence>
<dbReference type="AlphaFoldDB" id="A0A6J1Y9H0"/>
<feature type="region of interest" description="Disordered" evidence="1">
    <location>
        <begin position="106"/>
        <end position="147"/>
    </location>
</feature>
<accession>A0A6J1Y9H0</accession>
<reference evidence="3" key="1">
    <citation type="submission" date="2025-04" db="UniProtKB">
        <authorList>
            <consortium name="RefSeq"/>
        </authorList>
    </citation>
    <scope>IDENTIFICATION</scope>
    <source>
        <tissue evidence="3 4">Blood</tissue>
    </source>
</reference>
<feature type="compositionally biased region" description="Basic residues" evidence="1">
    <location>
        <begin position="61"/>
        <end position="74"/>
    </location>
</feature>
<feature type="compositionally biased region" description="Polar residues" evidence="1">
    <location>
        <begin position="118"/>
        <end position="131"/>
    </location>
</feature>
<evidence type="ECO:0000313" key="4">
    <source>
        <dbReference type="RefSeq" id="XP_053058897.1"/>
    </source>
</evidence>
<name>A0A6J1Y9H0_ACIJB</name>
<dbReference type="RefSeq" id="XP_026901383.1">
    <property type="nucleotide sequence ID" value="XM_027045582.1"/>
</dbReference>
<dbReference type="RefSeq" id="XP_053058897.1">
    <property type="nucleotide sequence ID" value="XM_053202922.1"/>
</dbReference>
<dbReference type="Proteomes" id="UP001652583">
    <property type="component" value="Chromosome D1"/>
</dbReference>
<proteinExistence type="predicted"/>
<evidence type="ECO:0000256" key="1">
    <source>
        <dbReference type="SAM" id="MobiDB-lite"/>
    </source>
</evidence>